<organism evidence="2 3">
    <name type="scientific">Protea cynaroides</name>
    <dbReference type="NCBI Taxonomy" id="273540"/>
    <lineage>
        <taxon>Eukaryota</taxon>
        <taxon>Viridiplantae</taxon>
        <taxon>Streptophyta</taxon>
        <taxon>Embryophyta</taxon>
        <taxon>Tracheophyta</taxon>
        <taxon>Spermatophyta</taxon>
        <taxon>Magnoliopsida</taxon>
        <taxon>Proteales</taxon>
        <taxon>Proteaceae</taxon>
        <taxon>Protea</taxon>
    </lineage>
</organism>
<comment type="caution">
    <text evidence="2">The sequence shown here is derived from an EMBL/GenBank/DDBJ whole genome shotgun (WGS) entry which is preliminary data.</text>
</comment>
<protein>
    <recommendedName>
        <fullName evidence="1">UspA domain-containing protein</fullName>
    </recommendedName>
</protein>
<dbReference type="OrthoDB" id="786029at2759"/>
<proteinExistence type="predicted"/>
<evidence type="ECO:0000313" key="3">
    <source>
        <dbReference type="Proteomes" id="UP001141806"/>
    </source>
</evidence>
<evidence type="ECO:0000259" key="1">
    <source>
        <dbReference type="Pfam" id="PF00582"/>
    </source>
</evidence>
<dbReference type="CDD" id="cd00293">
    <property type="entry name" value="USP-like"/>
    <property type="match status" value="1"/>
</dbReference>
<dbReference type="Gene3D" id="3.40.50.620">
    <property type="entry name" value="HUPs"/>
    <property type="match status" value="1"/>
</dbReference>
<dbReference type="AlphaFoldDB" id="A0A9Q0KD81"/>
<sequence length="193" mass="21521">MEVATHVPKKVMVVAELTRESASALQWALSHAVVENDELFLLHVEQPISWRNTISTFLRKPSSPVFGAANSSMEGSGGEDVDFVDVMKKACEIAQPKVRVHIERVEIDQGKDKALAILLKSRMLSIDLLVIGQRRRLSNTILKCKLNGMSTKGIDTAEYLIENSKCTCVGVMKKGHNGYLLNTKKQRNFWLLA</sequence>
<name>A0A9Q0KD81_9MAGN</name>
<dbReference type="Pfam" id="PF00582">
    <property type="entry name" value="Usp"/>
    <property type="match status" value="1"/>
</dbReference>
<dbReference type="EMBL" id="JAMYWD010000006">
    <property type="protein sequence ID" value="KAJ4968299.1"/>
    <property type="molecule type" value="Genomic_DNA"/>
</dbReference>
<keyword evidence="3" id="KW-1185">Reference proteome</keyword>
<accession>A0A9Q0KD81</accession>
<dbReference type="SUPFAM" id="SSF52402">
    <property type="entry name" value="Adenine nucleotide alpha hydrolases-like"/>
    <property type="match status" value="1"/>
</dbReference>
<gene>
    <name evidence="2" type="ORF">NE237_015000</name>
</gene>
<dbReference type="PANTHER" id="PTHR47867">
    <property type="entry name" value="ADENINE NUCLEOTIDE ALPHA HYDROLASES-LIKE SUPERFAMILY PROTEIN"/>
    <property type="match status" value="1"/>
</dbReference>
<dbReference type="PANTHER" id="PTHR47867:SF1">
    <property type="entry name" value="ADENINE NUCLEOTIDE ALPHA HYDROLASES-LIKE SUPERFAMILY PROTEIN"/>
    <property type="match status" value="1"/>
</dbReference>
<evidence type="ECO:0000313" key="2">
    <source>
        <dbReference type="EMBL" id="KAJ4968299.1"/>
    </source>
</evidence>
<dbReference type="InterPro" id="IPR014729">
    <property type="entry name" value="Rossmann-like_a/b/a_fold"/>
</dbReference>
<dbReference type="Proteomes" id="UP001141806">
    <property type="component" value="Unassembled WGS sequence"/>
</dbReference>
<feature type="domain" description="UspA" evidence="1">
    <location>
        <begin position="9"/>
        <end position="168"/>
    </location>
</feature>
<dbReference type="InterPro" id="IPR006016">
    <property type="entry name" value="UspA"/>
</dbReference>
<reference evidence="2" key="1">
    <citation type="journal article" date="2023" name="Plant J.">
        <title>The genome of the king protea, Protea cynaroides.</title>
        <authorList>
            <person name="Chang J."/>
            <person name="Duong T.A."/>
            <person name="Schoeman C."/>
            <person name="Ma X."/>
            <person name="Roodt D."/>
            <person name="Barker N."/>
            <person name="Li Z."/>
            <person name="Van de Peer Y."/>
            <person name="Mizrachi E."/>
        </authorList>
    </citation>
    <scope>NUCLEOTIDE SEQUENCE</scope>
    <source>
        <tissue evidence="2">Young leaves</tissue>
    </source>
</reference>